<feature type="coiled-coil region" evidence="1">
    <location>
        <begin position="279"/>
        <end position="313"/>
    </location>
</feature>
<keyword evidence="5" id="KW-1185">Reference proteome</keyword>
<dbReference type="AlphaFoldDB" id="A0A814C2C8"/>
<proteinExistence type="predicted"/>
<dbReference type="Pfam" id="PF07716">
    <property type="entry name" value="bZIP_2"/>
    <property type="match status" value="1"/>
</dbReference>
<evidence type="ECO:0000313" key="4">
    <source>
        <dbReference type="EMBL" id="CAF0934338.1"/>
    </source>
</evidence>
<dbReference type="Gene3D" id="1.20.5.170">
    <property type="match status" value="1"/>
</dbReference>
<dbReference type="InterPro" id="IPR046347">
    <property type="entry name" value="bZIP_sf"/>
</dbReference>
<feature type="domain" description="BZIP" evidence="3">
    <location>
        <begin position="247"/>
        <end position="310"/>
    </location>
</feature>
<gene>
    <name evidence="4" type="ORF">XAT740_LOCUS9758</name>
</gene>
<keyword evidence="1" id="KW-0175">Coiled coil</keyword>
<accession>A0A814C2C8</accession>
<dbReference type="SMART" id="SM00338">
    <property type="entry name" value="BRLZ"/>
    <property type="match status" value="1"/>
</dbReference>
<feature type="region of interest" description="Disordered" evidence="2">
    <location>
        <begin position="180"/>
        <end position="232"/>
    </location>
</feature>
<reference evidence="4" key="1">
    <citation type="submission" date="2021-02" db="EMBL/GenBank/DDBJ databases">
        <authorList>
            <person name="Nowell W R."/>
        </authorList>
    </citation>
    <scope>NUCLEOTIDE SEQUENCE</scope>
</reference>
<protein>
    <recommendedName>
        <fullName evidence="3">BZIP domain-containing protein</fullName>
    </recommendedName>
</protein>
<sequence>MSNIKYTTKPIQPGSDGAITIPAEISCVFRFGKDNHHDQIIKYEPIDELELDDIFEKKADNLTLTSAAYHAAIENIKNNLKPSSSLQVHSSDGSLISVFNTEAVPSGSSTYTTLEPSFDLPIGDTSFIQQILDNTTPLPDLDLEDDLFKDLSEDQLSGDLFSDFDPLMTIQELTSVPMEQSNDYSTKEISTGLPSLSTHDETTTSSINSPVSEDSERDDMNRRGVKKSGGPVRKLARFGNKQVIKYSDEYHDRRLKNNEAVKKSRMKAKEKQKSGDAQMIKLTEENRVLNDRVDLLMKELQVLRSLYKELKHDIPAASTLASNNTH</sequence>
<dbReference type="Proteomes" id="UP000663828">
    <property type="component" value="Unassembled WGS sequence"/>
</dbReference>
<dbReference type="GO" id="GO:0006351">
    <property type="term" value="P:DNA-templated transcription"/>
    <property type="evidence" value="ECO:0007669"/>
    <property type="project" value="InterPro"/>
</dbReference>
<dbReference type="SUPFAM" id="SSF57959">
    <property type="entry name" value="Leucine zipper domain"/>
    <property type="match status" value="1"/>
</dbReference>
<dbReference type="PANTHER" id="PTHR23334">
    <property type="entry name" value="CCAAT/ENHANCER BINDING PROTEIN"/>
    <property type="match status" value="1"/>
</dbReference>
<evidence type="ECO:0000256" key="2">
    <source>
        <dbReference type="SAM" id="MobiDB-lite"/>
    </source>
</evidence>
<dbReference type="InterPro" id="IPR004827">
    <property type="entry name" value="bZIP"/>
</dbReference>
<evidence type="ECO:0000259" key="3">
    <source>
        <dbReference type="PROSITE" id="PS50217"/>
    </source>
</evidence>
<dbReference type="PANTHER" id="PTHR23334:SF20">
    <property type="entry name" value="BASIC LEUCINE ZIPPER 24"/>
    <property type="match status" value="1"/>
</dbReference>
<evidence type="ECO:0000256" key="1">
    <source>
        <dbReference type="SAM" id="Coils"/>
    </source>
</evidence>
<evidence type="ECO:0000313" key="5">
    <source>
        <dbReference type="Proteomes" id="UP000663828"/>
    </source>
</evidence>
<name>A0A814C2C8_ADIRI</name>
<dbReference type="CDD" id="cd14693">
    <property type="entry name" value="bZIP_CEBP"/>
    <property type="match status" value="1"/>
</dbReference>
<dbReference type="GO" id="GO:0000981">
    <property type="term" value="F:DNA-binding transcription factor activity, RNA polymerase II-specific"/>
    <property type="evidence" value="ECO:0007669"/>
    <property type="project" value="TreeGrafter"/>
</dbReference>
<dbReference type="GO" id="GO:0000978">
    <property type="term" value="F:RNA polymerase II cis-regulatory region sequence-specific DNA binding"/>
    <property type="evidence" value="ECO:0007669"/>
    <property type="project" value="TreeGrafter"/>
</dbReference>
<feature type="compositionally biased region" description="Polar residues" evidence="2">
    <location>
        <begin position="180"/>
        <end position="212"/>
    </location>
</feature>
<dbReference type="EMBL" id="CAJNOR010000507">
    <property type="protein sequence ID" value="CAF0934338.1"/>
    <property type="molecule type" value="Genomic_DNA"/>
</dbReference>
<comment type="caution">
    <text evidence="4">The sequence shown here is derived from an EMBL/GenBank/DDBJ whole genome shotgun (WGS) entry which is preliminary data.</text>
</comment>
<dbReference type="PROSITE" id="PS50217">
    <property type="entry name" value="BZIP"/>
    <property type="match status" value="1"/>
</dbReference>
<organism evidence="4 5">
    <name type="scientific">Adineta ricciae</name>
    <name type="common">Rotifer</name>
    <dbReference type="NCBI Taxonomy" id="249248"/>
    <lineage>
        <taxon>Eukaryota</taxon>
        <taxon>Metazoa</taxon>
        <taxon>Spiralia</taxon>
        <taxon>Gnathifera</taxon>
        <taxon>Rotifera</taxon>
        <taxon>Eurotatoria</taxon>
        <taxon>Bdelloidea</taxon>
        <taxon>Adinetida</taxon>
        <taxon>Adinetidae</taxon>
        <taxon>Adineta</taxon>
    </lineage>
</organism>
<dbReference type="InterPro" id="IPR031106">
    <property type="entry name" value="C/EBP"/>
</dbReference>